<keyword evidence="2" id="KW-1185">Reference proteome</keyword>
<proteinExistence type="predicted"/>
<evidence type="ECO:0000313" key="1">
    <source>
        <dbReference type="EMBL" id="KAI4345326.1"/>
    </source>
</evidence>
<comment type="caution">
    <text evidence="1">The sequence shown here is derived from an EMBL/GenBank/DDBJ whole genome shotgun (WGS) entry which is preliminary data.</text>
</comment>
<reference evidence="1 2" key="1">
    <citation type="journal article" date="2022" name="DNA Res.">
        <title>Chromosomal-level genome assembly of the orchid tree Bauhinia variegata (Leguminosae; Cercidoideae) supports the allotetraploid origin hypothesis of Bauhinia.</title>
        <authorList>
            <person name="Zhong Y."/>
            <person name="Chen Y."/>
            <person name="Zheng D."/>
            <person name="Pang J."/>
            <person name="Liu Y."/>
            <person name="Luo S."/>
            <person name="Meng S."/>
            <person name="Qian L."/>
            <person name="Wei D."/>
            <person name="Dai S."/>
            <person name="Zhou R."/>
        </authorList>
    </citation>
    <scope>NUCLEOTIDE SEQUENCE [LARGE SCALE GENOMIC DNA]</scope>
    <source>
        <strain evidence="1">BV-YZ2020</strain>
    </source>
</reference>
<protein>
    <submittedName>
        <fullName evidence="1">Uncharacterized protein</fullName>
    </submittedName>
</protein>
<accession>A0ACB9PAG0</accession>
<organism evidence="1 2">
    <name type="scientific">Bauhinia variegata</name>
    <name type="common">Purple orchid tree</name>
    <name type="synonym">Phanera variegata</name>
    <dbReference type="NCBI Taxonomy" id="167791"/>
    <lineage>
        <taxon>Eukaryota</taxon>
        <taxon>Viridiplantae</taxon>
        <taxon>Streptophyta</taxon>
        <taxon>Embryophyta</taxon>
        <taxon>Tracheophyta</taxon>
        <taxon>Spermatophyta</taxon>
        <taxon>Magnoliopsida</taxon>
        <taxon>eudicotyledons</taxon>
        <taxon>Gunneridae</taxon>
        <taxon>Pentapetalae</taxon>
        <taxon>rosids</taxon>
        <taxon>fabids</taxon>
        <taxon>Fabales</taxon>
        <taxon>Fabaceae</taxon>
        <taxon>Cercidoideae</taxon>
        <taxon>Cercideae</taxon>
        <taxon>Bauhiniinae</taxon>
        <taxon>Bauhinia</taxon>
    </lineage>
</organism>
<dbReference type="EMBL" id="CM039430">
    <property type="protein sequence ID" value="KAI4345326.1"/>
    <property type="molecule type" value="Genomic_DNA"/>
</dbReference>
<sequence length="244" mass="27492">MATNFCYSRTLSIFSFLFLLHSGNSLYFQKPSFEANDATMVYLGAAAVRTGEIDFNPEINYTYQVGWVIYAERVALWDSNTGQVTDFSTRFSFSIDTRGNSPGNYGHGIAFFLAPVGFQIPPNSASGFLGLYNTTTFNSPSRSRTVHVEFDSFPNEEFNETVEHVGINNHSIFSSVSTPWNASLHSRDTANVRITYNSTTKNLSVDWGYESTSSSQEITHLSYQIDLMKVLPEWVMAKRPRDRT</sequence>
<name>A0ACB9PAG0_BAUVA</name>
<gene>
    <name evidence="1" type="ORF">L6164_012458</name>
</gene>
<dbReference type="Proteomes" id="UP000828941">
    <property type="component" value="Chromosome 5"/>
</dbReference>
<evidence type="ECO:0000313" key="2">
    <source>
        <dbReference type="Proteomes" id="UP000828941"/>
    </source>
</evidence>